<dbReference type="InterPro" id="IPR033906">
    <property type="entry name" value="Lipase_N"/>
</dbReference>
<organism evidence="7 8">
    <name type="scientific">Gryllus longicercus</name>
    <dbReference type="NCBI Taxonomy" id="2509291"/>
    <lineage>
        <taxon>Eukaryota</taxon>
        <taxon>Metazoa</taxon>
        <taxon>Ecdysozoa</taxon>
        <taxon>Arthropoda</taxon>
        <taxon>Hexapoda</taxon>
        <taxon>Insecta</taxon>
        <taxon>Pterygota</taxon>
        <taxon>Neoptera</taxon>
        <taxon>Polyneoptera</taxon>
        <taxon>Orthoptera</taxon>
        <taxon>Ensifera</taxon>
        <taxon>Gryllidea</taxon>
        <taxon>Grylloidea</taxon>
        <taxon>Gryllidae</taxon>
        <taxon>Gryllinae</taxon>
        <taxon>Gryllus</taxon>
    </lineage>
</organism>
<evidence type="ECO:0000256" key="1">
    <source>
        <dbReference type="ARBA" id="ARBA00004613"/>
    </source>
</evidence>
<keyword evidence="8" id="KW-1185">Reference proteome</keyword>
<dbReference type="PANTHER" id="PTHR11610:SF173">
    <property type="entry name" value="LIPASE DOMAIN-CONTAINING PROTEIN-RELATED"/>
    <property type="match status" value="1"/>
</dbReference>
<dbReference type="Gene3D" id="3.40.50.1820">
    <property type="entry name" value="alpha/beta hydrolase"/>
    <property type="match status" value="1"/>
</dbReference>
<evidence type="ECO:0000256" key="2">
    <source>
        <dbReference type="ARBA" id="ARBA00010701"/>
    </source>
</evidence>
<dbReference type="CDD" id="cd00707">
    <property type="entry name" value="Pancreat_lipase_like"/>
    <property type="match status" value="1"/>
</dbReference>
<dbReference type="Proteomes" id="UP001378592">
    <property type="component" value="Unassembled WGS sequence"/>
</dbReference>
<keyword evidence="3" id="KW-0964">Secreted</keyword>
<comment type="caution">
    <text evidence="7">The sequence shown here is derived from an EMBL/GenBank/DDBJ whole genome shotgun (WGS) entry which is preliminary data.</text>
</comment>
<accession>A0AAN9VK45</accession>
<dbReference type="GO" id="GO:0016298">
    <property type="term" value="F:lipase activity"/>
    <property type="evidence" value="ECO:0007669"/>
    <property type="project" value="InterPro"/>
</dbReference>
<evidence type="ECO:0000313" key="8">
    <source>
        <dbReference type="Proteomes" id="UP001378592"/>
    </source>
</evidence>
<dbReference type="AlphaFoldDB" id="A0AAN9VK45"/>
<comment type="similarity">
    <text evidence="2 4">Belongs to the AB hydrolase superfamily. Lipase family.</text>
</comment>
<protein>
    <recommendedName>
        <fullName evidence="6">Lipase domain-containing protein</fullName>
    </recommendedName>
</protein>
<evidence type="ECO:0000259" key="6">
    <source>
        <dbReference type="Pfam" id="PF00151"/>
    </source>
</evidence>
<dbReference type="EMBL" id="JAZDUA010000211">
    <property type="protein sequence ID" value="KAK7864082.1"/>
    <property type="molecule type" value="Genomic_DNA"/>
</dbReference>
<dbReference type="PANTHER" id="PTHR11610">
    <property type="entry name" value="LIPASE"/>
    <property type="match status" value="1"/>
</dbReference>
<gene>
    <name evidence="7" type="ORF">R5R35_002726</name>
</gene>
<feature type="region of interest" description="Disordered" evidence="5">
    <location>
        <begin position="1"/>
        <end position="55"/>
    </location>
</feature>
<comment type="subcellular location">
    <subcellularLocation>
        <location evidence="1">Secreted</location>
    </subcellularLocation>
</comment>
<sequence length="387" mass="42050">MAFPAPSPTRHTPRRTRDPTHPRHTLQKDGRRPGPVQPPVDRPRSSPRPRPRPRPAMAPLHVFALALLVAAAAAVPAGERFMWVPDSEGILHMVDLLDVEPEDTPVPFFNGEKDVDLMLYTQNNPSSPEYILQSDPSKSPSFNPANPTRFVLHGWTSSYKQMDPIRKAYIDTGKNWNVVLVDWHSPASSEYSISKRNSRRVGEYLAEVIQHLVANRGLRLDDVYIIGHSLGGQAAGVAGNRLGGQVARVVGLDAAAPLFGTTSEKNRLDPTDAKVVQGIHTNGGLLGWKDPLGDVDFFPNGGSSQAGCILDVSGACAHNRSPTYYAESVVSQDFVGAECDSYSKYKKGTCSGNVHAPMGEWTDSSITGNFYLNTNSKSPYAQGNTGL</sequence>
<dbReference type="PRINTS" id="PR00821">
    <property type="entry name" value="TAGLIPASE"/>
</dbReference>
<dbReference type="Pfam" id="PF00151">
    <property type="entry name" value="Lipase"/>
    <property type="match status" value="1"/>
</dbReference>
<dbReference type="InterPro" id="IPR029058">
    <property type="entry name" value="AB_hydrolase_fold"/>
</dbReference>
<evidence type="ECO:0000313" key="7">
    <source>
        <dbReference type="EMBL" id="KAK7864082.1"/>
    </source>
</evidence>
<dbReference type="InterPro" id="IPR000734">
    <property type="entry name" value="TAG_lipase"/>
</dbReference>
<dbReference type="GO" id="GO:0005615">
    <property type="term" value="C:extracellular space"/>
    <property type="evidence" value="ECO:0007669"/>
    <property type="project" value="TreeGrafter"/>
</dbReference>
<feature type="compositionally biased region" description="Basic and acidic residues" evidence="5">
    <location>
        <begin position="15"/>
        <end position="32"/>
    </location>
</feature>
<name>A0AAN9VK45_9ORTH</name>
<dbReference type="InterPro" id="IPR013818">
    <property type="entry name" value="Lipase"/>
</dbReference>
<evidence type="ECO:0000256" key="4">
    <source>
        <dbReference type="RuleBase" id="RU004262"/>
    </source>
</evidence>
<dbReference type="SUPFAM" id="SSF53474">
    <property type="entry name" value="alpha/beta-Hydrolases"/>
    <property type="match status" value="1"/>
</dbReference>
<feature type="domain" description="Lipase" evidence="6">
    <location>
        <begin position="113"/>
        <end position="380"/>
    </location>
</feature>
<evidence type="ECO:0000256" key="3">
    <source>
        <dbReference type="ARBA" id="ARBA00022525"/>
    </source>
</evidence>
<evidence type="ECO:0000256" key="5">
    <source>
        <dbReference type="SAM" id="MobiDB-lite"/>
    </source>
</evidence>
<proteinExistence type="inferred from homology"/>
<dbReference type="GO" id="GO:0017171">
    <property type="term" value="F:serine hydrolase activity"/>
    <property type="evidence" value="ECO:0007669"/>
    <property type="project" value="TreeGrafter"/>
</dbReference>
<dbReference type="GO" id="GO:0016042">
    <property type="term" value="P:lipid catabolic process"/>
    <property type="evidence" value="ECO:0007669"/>
    <property type="project" value="TreeGrafter"/>
</dbReference>
<reference evidence="7 8" key="1">
    <citation type="submission" date="2024-03" db="EMBL/GenBank/DDBJ databases">
        <title>The genome assembly and annotation of the cricket Gryllus longicercus Weissman &amp; Gray.</title>
        <authorList>
            <person name="Szrajer S."/>
            <person name="Gray D."/>
            <person name="Ylla G."/>
        </authorList>
    </citation>
    <scope>NUCLEOTIDE SEQUENCE [LARGE SCALE GENOMIC DNA]</scope>
    <source>
        <strain evidence="7">DAG 2021-001</strain>
        <tissue evidence="7">Whole body minus gut</tissue>
    </source>
</reference>